<dbReference type="EMBL" id="HACA01008391">
    <property type="protein sequence ID" value="CDW25752.1"/>
    <property type="molecule type" value="Transcribed_RNA"/>
</dbReference>
<reference evidence="1" key="1">
    <citation type="submission" date="2014-05" db="EMBL/GenBank/DDBJ databases">
        <authorList>
            <person name="Chronopoulou M."/>
        </authorList>
    </citation>
    <scope>NUCLEOTIDE SEQUENCE</scope>
    <source>
        <tissue evidence="1">Whole organism</tissue>
    </source>
</reference>
<evidence type="ECO:0000313" key="1">
    <source>
        <dbReference type="EMBL" id="CDW25752.1"/>
    </source>
</evidence>
<proteinExistence type="predicted"/>
<organism evidence="1">
    <name type="scientific">Lepeophtheirus salmonis</name>
    <name type="common">Salmon louse</name>
    <name type="synonym">Caligus salmonis</name>
    <dbReference type="NCBI Taxonomy" id="72036"/>
    <lineage>
        <taxon>Eukaryota</taxon>
        <taxon>Metazoa</taxon>
        <taxon>Ecdysozoa</taxon>
        <taxon>Arthropoda</taxon>
        <taxon>Crustacea</taxon>
        <taxon>Multicrustacea</taxon>
        <taxon>Hexanauplia</taxon>
        <taxon>Copepoda</taxon>
        <taxon>Siphonostomatoida</taxon>
        <taxon>Caligidae</taxon>
        <taxon>Lepeophtheirus</taxon>
    </lineage>
</organism>
<accession>A0A0K2TJD1</accession>
<dbReference type="AlphaFoldDB" id="A0A0K2TJD1"/>
<name>A0A0K2TJD1_LEPSM</name>
<protein>
    <submittedName>
        <fullName evidence="1">Uncharacterized protein</fullName>
    </submittedName>
</protein>
<sequence length="45" mass="5251">METMGEWMSSIAECFVGKIHLTSFFYFSLNIRNTTAILINSNRLY</sequence>